<keyword evidence="3" id="KW-1185">Reference proteome</keyword>
<accession>A0A2V0P5Y3</accession>
<feature type="chain" id="PRO_5016026241" evidence="1">
    <location>
        <begin position="24"/>
        <end position="121"/>
    </location>
</feature>
<name>A0A2V0P5Y3_9CHLO</name>
<sequence>MAGRVQLVLLLALLALSARAAEAGSPARRLLQRGWGGGWSGGDQQLWAQRAAATQTRNAIRTAVATGGSFEATRYATNTGQVTSALATYDPCALTWGGPGCYGGWGWGRRLRAAAGLGGGR</sequence>
<dbReference type="InParanoid" id="A0A2V0P5Y3"/>
<protein>
    <submittedName>
        <fullName evidence="2">Uncharacterized protein</fullName>
    </submittedName>
</protein>
<reference evidence="2 3" key="1">
    <citation type="journal article" date="2018" name="Sci. Rep.">
        <title>Raphidocelis subcapitata (=Pseudokirchneriella subcapitata) provides an insight into genome evolution and environmental adaptations in the Sphaeropleales.</title>
        <authorList>
            <person name="Suzuki S."/>
            <person name="Yamaguchi H."/>
            <person name="Nakajima N."/>
            <person name="Kawachi M."/>
        </authorList>
    </citation>
    <scope>NUCLEOTIDE SEQUENCE [LARGE SCALE GENOMIC DNA]</scope>
    <source>
        <strain evidence="2 3">NIES-35</strain>
    </source>
</reference>
<dbReference type="AlphaFoldDB" id="A0A2V0P5Y3"/>
<gene>
    <name evidence="2" type="ORF">Rsub_08315</name>
</gene>
<keyword evidence="1" id="KW-0732">Signal</keyword>
<dbReference type="EMBL" id="BDRX01000062">
    <property type="protein sequence ID" value="GBF95284.1"/>
    <property type="molecule type" value="Genomic_DNA"/>
</dbReference>
<evidence type="ECO:0000256" key="1">
    <source>
        <dbReference type="SAM" id="SignalP"/>
    </source>
</evidence>
<comment type="caution">
    <text evidence="2">The sequence shown here is derived from an EMBL/GenBank/DDBJ whole genome shotgun (WGS) entry which is preliminary data.</text>
</comment>
<proteinExistence type="predicted"/>
<dbReference type="Proteomes" id="UP000247498">
    <property type="component" value="Unassembled WGS sequence"/>
</dbReference>
<evidence type="ECO:0000313" key="3">
    <source>
        <dbReference type="Proteomes" id="UP000247498"/>
    </source>
</evidence>
<organism evidence="2 3">
    <name type="scientific">Raphidocelis subcapitata</name>
    <dbReference type="NCBI Taxonomy" id="307507"/>
    <lineage>
        <taxon>Eukaryota</taxon>
        <taxon>Viridiplantae</taxon>
        <taxon>Chlorophyta</taxon>
        <taxon>core chlorophytes</taxon>
        <taxon>Chlorophyceae</taxon>
        <taxon>CS clade</taxon>
        <taxon>Sphaeropleales</taxon>
        <taxon>Selenastraceae</taxon>
        <taxon>Raphidocelis</taxon>
    </lineage>
</organism>
<feature type="signal peptide" evidence="1">
    <location>
        <begin position="1"/>
        <end position="23"/>
    </location>
</feature>
<evidence type="ECO:0000313" key="2">
    <source>
        <dbReference type="EMBL" id="GBF95284.1"/>
    </source>
</evidence>